<feature type="chain" id="PRO_5015126756" description="Apolipoprotein D" evidence="12">
    <location>
        <begin position="40"/>
        <end position="207"/>
    </location>
</feature>
<dbReference type="GO" id="GO:0007420">
    <property type="term" value="P:brain development"/>
    <property type="evidence" value="ECO:0007669"/>
    <property type="project" value="InterPro"/>
</dbReference>
<dbReference type="InterPro" id="IPR000566">
    <property type="entry name" value="Lipocln_cytosolic_FA-bd_dom"/>
</dbReference>
<gene>
    <name evidence="15" type="primary">LOC106174881</name>
</gene>
<keyword evidence="7" id="KW-0446">Lipid-binding</keyword>
<evidence type="ECO:0000256" key="9">
    <source>
        <dbReference type="ARBA" id="ARBA00023180"/>
    </source>
</evidence>
<organism evidence="14 15">
    <name type="scientific">Lingula anatina</name>
    <name type="common">Brachiopod</name>
    <name type="synonym">Lingula unguis</name>
    <dbReference type="NCBI Taxonomy" id="7574"/>
    <lineage>
        <taxon>Eukaryota</taxon>
        <taxon>Metazoa</taxon>
        <taxon>Spiralia</taxon>
        <taxon>Lophotrochozoa</taxon>
        <taxon>Brachiopoda</taxon>
        <taxon>Linguliformea</taxon>
        <taxon>Lingulata</taxon>
        <taxon>Lingulida</taxon>
        <taxon>Linguloidea</taxon>
        <taxon>Lingulidae</taxon>
        <taxon>Lingula</taxon>
    </lineage>
</organism>
<keyword evidence="6 12" id="KW-0732">Signal</keyword>
<dbReference type="Pfam" id="PF08212">
    <property type="entry name" value="Lipocalin_2"/>
    <property type="match status" value="1"/>
</dbReference>
<dbReference type="GO" id="GO:0042246">
    <property type="term" value="P:tissue regeneration"/>
    <property type="evidence" value="ECO:0007669"/>
    <property type="project" value="InterPro"/>
</dbReference>
<evidence type="ECO:0000256" key="7">
    <source>
        <dbReference type="ARBA" id="ARBA00023121"/>
    </source>
</evidence>
<dbReference type="FunCoup" id="A0A1S3JQ54">
    <property type="interactions" value="22"/>
</dbReference>
<dbReference type="OrthoDB" id="565904at2759"/>
<dbReference type="InterPro" id="IPR012674">
    <property type="entry name" value="Calycin"/>
</dbReference>
<dbReference type="GO" id="GO:0008289">
    <property type="term" value="F:lipid binding"/>
    <property type="evidence" value="ECO:0007669"/>
    <property type="project" value="UniProtKB-KW"/>
</dbReference>
<evidence type="ECO:0000256" key="10">
    <source>
        <dbReference type="ARBA" id="ARBA00023283"/>
    </source>
</evidence>
<keyword evidence="5" id="KW-0964">Secreted</keyword>
<evidence type="ECO:0000256" key="2">
    <source>
        <dbReference type="ARBA" id="ARBA00006889"/>
    </source>
</evidence>
<evidence type="ECO:0000256" key="12">
    <source>
        <dbReference type="SAM" id="SignalP"/>
    </source>
</evidence>
<dbReference type="InParanoid" id="A0A1S3JQ54"/>
<dbReference type="GO" id="GO:0006629">
    <property type="term" value="P:lipid metabolic process"/>
    <property type="evidence" value="ECO:0007669"/>
    <property type="project" value="TreeGrafter"/>
</dbReference>
<comment type="subcellular location">
    <subcellularLocation>
        <location evidence="1">Secreted</location>
    </subcellularLocation>
</comment>
<dbReference type="AlphaFoldDB" id="A0A1S3JQ54"/>
<dbReference type="GO" id="GO:0006869">
    <property type="term" value="P:lipid transport"/>
    <property type="evidence" value="ECO:0007669"/>
    <property type="project" value="InterPro"/>
</dbReference>
<dbReference type="RefSeq" id="XP_013412084.2">
    <property type="nucleotide sequence ID" value="XM_013556630.2"/>
</dbReference>
<dbReference type="SUPFAM" id="SSF50814">
    <property type="entry name" value="Lipocalins"/>
    <property type="match status" value="1"/>
</dbReference>
<dbReference type="InterPro" id="IPR022271">
    <property type="entry name" value="Lipocalin_ApoD"/>
</dbReference>
<dbReference type="Gene3D" id="2.40.128.20">
    <property type="match status" value="1"/>
</dbReference>
<proteinExistence type="inferred from homology"/>
<evidence type="ECO:0000256" key="1">
    <source>
        <dbReference type="ARBA" id="ARBA00004613"/>
    </source>
</evidence>
<name>A0A1S3JQ54_LINAN</name>
<dbReference type="PRINTS" id="PR01219">
    <property type="entry name" value="APOLIPOPROTD"/>
</dbReference>
<dbReference type="PANTHER" id="PTHR10612:SF34">
    <property type="entry name" value="APOLIPOPROTEIN D"/>
    <property type="match status" value="1"/>
</dbReference>
<evidence type="ECO:0000256" key="11">
    <source>
        <dbReference type="PIRNR" id="PIRNR036893"/>
    </source>
</evidence>
<dbReference type="PANTHER" id="PTHR10612">
    <property type="entry name" value="APOLIPOPROTEIN D"/>
    <property type="match status" value="1"/>
</dbReference>
<comment type="similarity">
    <text evidence="2 11">Belongs to the calycin superfamily. Lipocalin family.</text>
</comment>
<evidence type="ECO:0000313" key="14">
    <source>
        <dbReference type="Proteomes" id="UP000085678"/>
    </source>
</evidence>
<evidence type="ECO:0000256" key="4">
    <source>
        <dbReference type="ARBA" id="ARBA00022448"/>
    </source>
</evidence>
<evidence type="ECO:0000313" key="15">
    <source>
        <dbReference type="RefSeq" id="XP_013412084.2"/>
    </source>
</evidence>
<dbReference type="GO" id="GO:0005576">
    <property type="term" value="C:extracellular region"/>
    <property type="evidence" value="ECO:0007669"/>
    <property type="project" value="UniProtKB-SubCell"/>
</dbReference>
<keyword evidence="9" id="KW-0325">Glycoprotein</keyword>
<accession>A0A1S3JQ54</accession>
<dbReference type="InterPro" id="IPR002969">
    <property type="entry name" value="ApolipopD"/>
</dbReference>
<evidence type="ECO:0000259" key="13">
    <source>
        <dbReference type="Pfam" id="PF08212"/>
    </source>
</evidence>
<dbReference type="PIRSF" id="PIRSF036893">
    <property type="entry name" value="Lipocalin_ApoD"/>
    <property type="match status" value="1"/>
</dbReference>
<sequence>MIRIWYLNPRSSVNLSQHQDTCTMLRAVLSLLFVSLVAAQVPGIGKCPPAKPMTSFDLEKYLGKWYEIQRFFAAFQAGMDCVSANYSSKPDGHIKVYNVGYKSGKENALEGDGYAPDAGSPAKLAVRFAAGTPYAPYWVLATDYNTYSLVFSCEEVLGIGHIEFSWILARKRSLDPATLDKLRGILKDNGANPANYKDTNQRNCPAY</sequence>
<dbReference type="KEGG" id="lak:106174881"/>
<keyword evidence="14" id="KW-1185">Reference proteome</keyword>
<dbReference type="CDD" id="cd19437">
    <property type="entry name" value="lipocalin_apoD-like"/>
    <property type="match status" value="1"/>
</dbReference>
<reference evidence="15" key="1">
    <citation type="submission" date="2025-08" db="UniProtKB">
        <authorList>
            <consortium name="RefSeq"/>
        </authorList>
    </citation>
    <scope>IDENTIFICATION</scope>
    <source>
        <tissue evidence="15">Gonads</tissue>
    </source>
</reference>
<feature type="signal peptide" evidence="12">
    <location>
        <begin position="1"/>
        <end position="39"/>
    </location>
</feature>
<keyword evidence="10" id="KW-0873">Pyrrolidone carboxylic acid</keyword>
<evidence type="ECO:0000256" key="8">
    <source>
        <dbReference type="ARBA" id="ARBA00023157"/>
    </source>
</evidence>
<dbReference type="GO" id="GO:0000302">
    <property type="term" value="P:response to reactive oxygen species"/>
    <property type="evidence" value="ECO:0007669"/>
    <property type="project" value="TreeGrafter"/>
</dbReference>
<protein>
    <recommendedName>
        <fullName evidence="3">Apolipoprotein D</fullName>
    </recommendedName>
</protein>
<evidence type="ECO:0000256" key="5">
    <source>
        <dbReference type="ARBA" id="ARBA00022525"/>
    </source>
</evidence>
<keyword evidence="8" id="KW-1015">Disulfide bond</keyword>
<dbReference type="InterPro" id="IPR022272">
    <property type="entry name" value="Lipocalin_CS"/>
</dbReference>
<feature type="domain" description="Lipocalin/cytosolic fatty-acid binding" evidence="13">
    <location>
        <begin position="56"/>
        <end position="194"/>
    </location>
</feature>
<dbReference type="GO" id="GO:0005737">
    <property type="term" value="C:cytoplasm"/>
    <property type="evidence" value="ECO:0007669"/>
    <property type="project" value="TreeGrafter"/>
</dbReference>
<dbReference type="FunFam" id="2.40.128.20:FF:000003">
    <property type="entry name" value="Apolipoprotein D"/>
    <property type="match status" value="1"/>
</dbReference>
<dbReference type="GeneID" id="106174881"/>
<dbReference type="Proteomes" id="UP000085678">
    <property type="component" value="Unplaced"/>
</dbReference>
<evidence type="ECO:0000256" key="6">
    <source>
        <dbReference type="ARBA" id="ARBA00022729"/>
    </source>
</evidence>
<dbReference type="PROSITE" id="PS00213">
    <property type="entry name" value="LIPOCALIN"/>
    <property type="match status" value="1"/>
</dbReference>
<keyword evidence="4" id="KW-0813">Transport</keyword>
<evidence type="ECO:0000256" key="3">
    <source>
        <dbReference type="ARBA" id="ARBA00019890"/>
    </source>
</evidence>